<evidence type="ECO:0000313" key="3">
    <source>
        <dbReference type="Proteomes" id="UP000189443"/>
    </source>
</evidence>
<dbReference type="GO" id="GO:0006313">
    <property type="term" value="P:DNA transposition"/>
    <property type="evidence" value="ECO:0007669"/>
    <property type="project" value="InterPro"/>
</dbReference>
<dbReference type="EMBL" id="CP019724">
    <property type="protein sequence ID" value="AQS66256.1"/>
    <property type="molecule type" value="Genomic_DNA"/>
</dbReference>
<feature type="domain" description="Transposase IS4-like" evidence="1">
    <location>
        <begin position="3"/>
        <end position="86"/>
    </location>
</feature>
<dbReference type="GO" id="GO:0003677">
    <property type="term" value="F:DNA binding"/>
    <property type="evidence" value="ECO:0007669"/>
    <property type="project" value="InterPro"/>
</dbReference>
<dbReference type="Pfam" id="PF01609">
    <property type="entry name" value="DDE_Tnp_1"/>
    <property type="match status" value="1"/>
</dbReference>
<evidence type="ECO:0000259" key="1">
    <source>
        <dbReference type="Pfam" id="PF01609"/>
    </source>
</evidence>
<accession>A0A1S6J3C4</accession>
<evidence type="ECO:0000313" key="2">
    <source>
        <dbReference type="EMBL" id="AQS66256.1"/>
    </source>
</evidence>
<reference evidence="2 3" key="1">
    <citation type="submission" date="2017-02" db="EMBL/GenBank/DDBJ databases">
        <title>Streptomyces pactum ACT12 Genome sequencing and assembly.</title>
        <authorList>
            <person name="Xue Q."/>
            <person name="Yan X."/>
            <person name="Jia L."/>
            <person name="Yan H."/>
        </authorList>
    </citation>
    <scope>NUCLEOTIDE SEQUENCE [LARGE SCALE GENOMIC DNA]</scope>
    <source>
        <strain evidence="2 3">ACT12</strain>
    </source>
</reference>
<dbReference type="GO" id="GO:0004803">
    <property type="term" value="F:transposase activity"/>
    <property type="evidence" value="ECO:0007669"/>
    <property type="project" value="InterPro"/>
</dbReference>
<gene>
    <name evidence="2" type="ORF">B1H29_04270</name>
</gene>
<dbReference type="Proteomes" id="UP000189443">
    <property type="component" value="Chromosome"/>
</dbReference>
<dbReference type="InterPro" id="IPR002559">
    <property type="entry name" value="Transposase_11"/>
</dbReference>
<dbReference type="KEGG" id="spac:B1H29_04270"/>
<name>A0A1S6J3C4_9ACTN</name>
<dbReference type="AlphaFoldDB" id="A0A1S6J3C4"/>
<organism evidence="2 3">
    <name type="scientific">Streptomyces pactum</name>
    <dbReference type="NCBI Taxonomy" id="68249"/>
    <lineage>
        <taxon>Bacteria</taxon>
        <taxon>Bacillati</taxon>
        <taxon>Actinomycetota</taxon>
        <taxon>Actinomycetes</taxon>
        <taxon>Kitasatosporales</taxon>
        <taxon>Streptomycetaceae</taxon>
        <taxon>Streptomyces</taxon>
    </lineage>
</organism>
<keyword evidence="3" id="KW-1185">Reference proteome</keyword>
<protein>
    <recommendedName>
        <fullName evidence="1">Transposase IS4-like domain-containing protein</fullName>
    </recommendedName>
</protein>
<proteinExistence type="predicted"/>
<sequence>MIAVDGKTLGGSRTTKQPATALLATMTRCGQVLAQRQIYGKSNETPAFAPLLDGIDLTGAVATADALHTQHHHAAYLHERGAHYLAGGGRLGVASVACSVPRGGTTPVWRPSWRPRSPT</sequence>